<proteinExistence type="predicted"/>
<dbReference type="EMBL" id="CP051754">
    <property type="protein sequence ID" value="QPJ85513.1"/>
    <property type="molecule type" value="Genomic_DNA"/>
</dbReference>
<reference evidence="1" key="1">
    <citation type="submission" date="2020-04" db="EMBL/GenBank/DDBJ databases">
        <title>A novel bacterium ('Candidatus Sarcina troglodytae' sp. nov.) linked to a protracted, uniformly lethal epizootic among sanctuary western chimpanzees (Pan troglodytes verus) in Sierra Leone.</title>
        <authorList>
            <person name="Owens L.A."/>
            <person name="Colitti B."/>
            <person name="Hirji I."/>
            <person name="Pizaro A."/>
            <person name="Jaffe J.E."/>
            <person name="Moittie S."/>
            <person name="Bishop-Lilly K.A."/>
            <person name="Estrella L.A."/>
            <person name="Voegtly L.J."/>
            <person name="Kuhn J.H."/>
            <person name="Suen G."/>
            <person name="Deblois C.L."/>
            <person name="Dunn C."/>
            <person name="Juan-Salles C."/>
            <person name="Goldberg T.L."/>
        </authorList>
    </citation>
    <scope>NUCLEOTIDE SEQUENCE</scope>
    <source>
        <strain evidence="1">JB2</strain>
    </source>
</reference>
<accession>A0ACD1BDK2</accession>
<sequence>MNFKIKEIKTNVSSLNIYEVFSNKKETIFLDSSKEDSKFSKYSFIGINPFIKFTAYKNDIAILDYKNKTKKFIKGDPFLELEKLILKYKVNYPSKIPLVSGALGYFSYDIGRVVENILDTAINDVKVPDAYFLFYDNIIIFDLEEKRTYVTSLGVLDSESESIEKIESLIKEKAKTEQKYFNVDIESKNIFYSNFEKSTYIDGVKKVKDYILSGDVYITNFTQRMWCYSNEDAFRIYSKLRQINKAPFSAFLNLDDFEIISSSPERFLNTVDKIVTTRPIKGTRPRGKDKLEDEKNKLELLNSEKDKAELLMVVDLERNDLSKVCEKNTVKVTELFTLESYATVFHLVSEVTGKLKENITSIKCMRECFPGGSITGTPKIRSMEVIEEIEGIRRNIYTGSIGYFDFRGNCDFNIIIRTILKKGNKAYFGVGGGITIESEEVAEYEESLDKAKALMRVL</sequence>
<evidence type="ECO:0000313" key="1">
    <source>
        <dbReference type="EMBL" id="QPJ85513.1"/>
    </source>
</evidence>
<keyword evidence="2" id="KW-1185">Reference proteome</keyword>
<evidence type="ECO:0000313" key="2">
    <source>
        <dbReference type="Proteomes" id="UP000594603"/>
    </source>
</evidence>
<organism evidence="1 2">
    <name type="scientific">Candidatus Sarcina troglodytae</name>
    <dbReference type="NCBI Taxonomy" id="2726954"/>
    <lineage>
        <taxon>Bacteria</taxon>
        <taxon>Bacillati</taxon>
        <taxon>Bacillota</taxon>
        <taxon>Clostridia</taxon>
        <taxon>Eubacteriales</taxon>
        <taxon>Clostridiaceae</taxon>
        <taxon>Sarcina</taxon>
    </lineage>
</organism>
<protein>
    <submittedName>
        <fullName evidence="1">Aminodeoxychorismate synthase component I</fullName>
        <ecNumber evidence="1">2.6.1.85</ecNumber>
    </submittedName>
</protein>
<dbReference type="EC" id="2.6.1.85" evidence="1"/>
<dbReference type="Proteomes" id="UP000594603">
    <property type="component" value="Chromosome"/>
</dbReference>
<name>A0ACD1BDK2_9CLOT</name>
<keyword evidence="1" id="KW-0808">Transferase</keyword>
<keyword evidence="1" id="KW-0032">Aminotransferase</keyword>
<gene>
    <name evidence="1" type="primary">pabB</name>
    <name evidence="1" type="ORF">HH195_06095</name>
</gene>